<dbReference type="AlphaFoldDB" id="A0A4S2KXB6"/>
<evidence type="ECO:0000313" key="3">
    <source>
        <dbReference type="Proteomes" id="UP000310200"/>
    </source>
</evidence>
<protein>
    <submittedName>
        <fullName evidence="2">Uncharacterized protein</fullName>
    </submittedName>
</protein>
<evidence type="ECO:0000256" key="1">
    <source>
        <dbReference type="SAM" id="MobiDB-lite"/>
    </source>
</evidence>
<name>A0A4S2KXB6_9HYME</name>
<sequence>MSARRGALSERFIVHVGIGRHGMRVSRGLTSVTDERQRGTTNDGTRRDATRRDATCPRQDEFSVGSPGGGDFTLPICMNLITEFSFCRERETLVAGTALHRMLQNHRAFQPQILKANGEESHREWPISFHVAFVNGIDLFLVHIHWPLDKSLYARPIRSHNALPQKEYSVRACPLASSRLCVGFTSAEPTIASPIYVRSLLHWCFLSRERRWPGTGWLYIRALWRNAPFVVVRKLPRRRTVTFSRERVLSEVESCERSWTIAFHARFLLARRVGCFPSRVSLWIASINSGKRRDMGDNFETTCWLLRGNDARGRMIYRRWLVIVKAEELLAIDRNMDHSLPLTRLAYPTGLFFAVVTRS</sequence>
<dbReference type="EMBL" id="QBLH01001151">
    <property type="protein sequence ID" value="TGZ52889.1"/>
    <property type="molecule type" value="Genomic_DNA"/>
</dbReference>
<comment type="caution">
    <text evidence="2">The sequence shown here is derived from an EMBL/GenBank/DDBJ whole genome shotgun (WGS) entry which is preliminary data.</text>
</comment>
<evidence type="ECO:0000313" key="2">
    <source>
        <dbReference type="EMBL" id="TGZ52889.1"/>
    </source>
</evidence>
<dbReference type="Proteomes" id="UP000310200">
    <property type="component" value="Unassembled WGS sequence"/>
</dbReference>
<keyword evidence="3" id="KW-1185">Reference proteome</keyword>
<proteinExistence type="predicted"/>
<gene>
    <name evidence="2" type="ORF">DBV15_11559</name>
</gene>
<accession>A0A4S2KXB6</accession>
<organism evidence="2 3">
    <name type="scientific">Temnothorax longispinosus</name>
    <dbReference type="NCBI Taxonomy" id="300112"/>
    <lineage>
        <taxon>Eukaryota</taxon>
        <taxon>Metazoa</taxon>
        <taxon>Ecdysozoa</taxon>
        <taxon>Arthropoda</taxon>
        <taxon>Hexapoda</taxon>
        <taxon>Insecta</taxon>
        <taxon>Pterygota</taxon>
        <taxon>Neoptera</taxon>
        <taxon>Endopterygota</taxon>
        <taxon>Hymenoptera</taxon>
        <taxon>Apocrita</taxon>
        <taxon>Aculeata</taxon>
        <taxon>Formicoidea</taxon>
        <taxon>Formicidae</taxon>
        <taxon>Myrmicinae</taxon>
        <taxon>Temnothorax</taxon>
    </lineage>
</organism>
<feature type="compositionally biased region" description="Basic and acidic residues" evidence="1">
    <location>
        <begin position="33"/>
        <end position="61"/>
    </location>
</feature>
<reference evidence="2 3" key="1">
    <citation type="journal article" date="2019" name="Philos. Trans. R. Soc. Lond., B, Biol. Sci.">
        <title>Ant behaviour and brain gene expression of defending hosts depend on the ecological success of the intruding social parasite.</title>
        <authorList>
            <person name="Kaur R."/>
            <person name="Stoldt M."/>
            <person name="Jongepier E."/>
            <person name="Feldmeyer B."/>
            <person name="Menzel F."/>
            <person name="Bornberg-Bauer E."/>
            <person name="Foitzik S."/>
        </authorList>
    </citation>
    <scope>NUCLEOTIDE SEQUENCE [LARGE SCALE GENOMIC DNA]</scope>
    <source>
        <tissue evidence="2">Whole body</tissue>
    </source>
</reference>
<feature type="region of interest" description="Disordered" evidence="1">
    <location>
        <begin position="27"/>
        <end position="64"/>
    </location>
</feature>